<organism evidence="5 6">
    <name type="scientific">Marinisporobacter balticus</name>
    <dbReference type="NCBI Taxonomy" id="2018667"/>
    <lineage>
        <taxon>Bacteria</taxon>
        <taxon>Bacillati</taxon>
        <taxon>Bacillota</taxon>
        <taxon>Clostridia</taxon>
        <taxon>Peptostreptococcales</taxon>
        <taxon>Thermotaleaceae</taxon>
        <taxon>Marinisporobacter</taxon>
    </lineage>
</organism>
<comment type="similarity">
    <text evidence="1 4">Belongs to the short-chain dehydrogenases/reductases (SDR) family.</text>
</comment>
<dbReference type="OrthoDB" id="9803333at2"/>
<dbReference type="SUPFAM" id="SSF51735">
    <property type="entry name" value="NAD(P)-binding Rossmann-fold domains"/>
    <property type="match status" value="1"/>
</dbReference>
<comment type="caution">
    <text evidence="5">The sequence shown here is derived from an EMBL/GenBank/DDBJ whole genome shotgun (WGS) entry which is preliminary data.</text>
</comment>
<proteinExistence type="inferred from homology"/>
<evidence type="ECO:0000313" key="5">
    <source>
        <dbReference type="EMBL" id="TCO70674.1"/>
    </source>
</evidence>
<dbReference type="PRINTS" id="PR00081">
    <property type="entry name" value="GDHRDH"/>
</dbReference>
<dbReference type="PRINTS" id="PR00080">
    <property type="entry name" value="SDRFAMILY"/>
</dbReference>
<dbReference type="InterPro" id="IPR002347">
    <property type="entry name" value="SDR_fam"/>
</dbReference>
<keyword evidence="6" id="KW-1185">Reference proteome</keyword>
<evidence type="ECO:0000256" key="1">
    <source>
        <dbReference type="ARBA" id="ARBA00006484"/>
    </source>
</evidence>
<dbReference type="GO" id="GO:0032787">
    <property type="term" value="P:monocarboxylic acid metabolic process"/>
    <property type="evidence" value="ECO:0007669"/>
    <property type="project" value="UniProtKB-ARBA"/>
</dbReference>
<dbReference type="GO" id="GO:0008202">
    <property type="term" value="P:steroid metabolic process"/>
    <property type="evidence" value="ECO:0007669"/>
    <property type="project" value="UniProtKB-KW"/>
</dbReference>
<dbReference type="FunFam" id="3.40.50.720:FF:000173">
    <property type="entry name" value="3-oxoacyl-[acyl-carrier protein] reductase"/>
    <property type="match status" value="1"/>
</dbReference>
<dbReference type="EMBL" id="SLWV01000025">
    <property type="protein sequence ID" value="TCO70674.1"/>
    <property type="molecule type" value="Genomic_DNA"/>
</dbReference>
<dbReference type="PANTHER" id="PTHR42879:SF2">
    <property type="entry name" value="3-OXOACYL-[ACYL-CARRIER-PROTEIN] REDUCTASE FABG"/>
    <property type="match status" value="1"/>
</dbReference>
<dbReference type="RefSeq" id="WP_132247015.1">
    <property type="nucleotide sequence ID" value="NZ_SLWV01000025.1"/>
</dbReference>
<dbReference type="Pfam" id="PF00106">
    <property type="entry name" value="adh_short"/>
    <property type="match status" value="1"/>
</dbReference>
<name>A0A4R2KCN5_9FIRM</name>
<gene>
    <name evidence="5" type="ORF">EV214_12544</name>
</gene>
<sequence length="246" mass="26912">MDYTKTVVITGASKGIGKATAIAFAQEGYHVLINFNKSEKDAVALYDNLKEKKCSVQRFKADVSKRKEVDNMISFCISQFGSIDILINNAGICQEKLFTDITDDDWDQMINTNLKSAFFCTQAALKYMLPQKKGKIINISSIWGMVGGSCEVHYSAAKAGLIGLTKALAKELGPSNIQVNCIAPGIIQTDMLSSHHQEQLNILRENTPLMKLGSPDDIARCAFFLASHHADFITGQIISPNGGFVI</sequence>
<dbReference type="Gene3D" id="3.40.50.720">
    <property type="entry name" value="NAD(P)-binding Rossmann-like Domain"/>
    <property type="match status" value="1"/>
</dbReference>
<dbReference type="AlphaFoldDB" id="A0A4R2KCN5"/>
<dbReference type="NCBIfam" id="NF005559">
    <property type="entry name" value="PRK07231.1"/>
    <property type="match status" value="1"/>
</dbReference>
<keyword evidence="3" id="KW-0753">Steroid metabolism</keyword>
<accession>A0A4R2KCN5</accession>
<keyword evidence="2" id="KW-0560">Oxidoreductase</keyword>
<dbReference type="InterPro" id="IPR020904">
    <property type="entry name" value="Sc_DH/Rdtase_CS"/>
</dbReference>
<dbReference type="NCBIfam" id="NF047420">
    <property type="entry name" value="EF_P_mod_YmfI"/>
    <property type="match status" value="1"/>
</dbReference>
<evidence type="ECO:0000256" key="4">
    <source>
        <dbReference type="RuleBase" id="RU000363"/>
    </source>
</evidence>
<evidence type="ECO:0000313" key="6">
    <source>
        <dbReference type="Proteomes" id="UP000294919"/>
    </source>
</evidence>
<dbReference type="PROSITE" id="PS00061">
    <property type="entry name" value="ADH_SHORT"/>
    <property type="match status" value="1"/>
</dbReference>
<dbReference type="Proteomes" id="UP000294919">
    <property type="component" value="Unassembled WGS sequence"/>
</dbReference>
<dbReference type="NCBIfam" id="NF009466">
    <property type="entry name" value="PRK12826.1-2"/>
    <property type="match status" value="1"/>
</dbReference>
<protein>
    <submittedName>
        <fullName evidence="5">3-oxoacyl-[acyl-carrier protein] reductase</fullName>
    </submittedName>
</protein>
<dbReference type="GO" id="GO:0016491">
    <property type="term" value="F:oxidoreductase activity"/>
    <property type="evidence" value="ECO:0007669"/>
    <property type="project" value="UniProtKB-KW"/>
</dbReference>
<keyword evidence="3" id="KW-0443">Lipid metabolism</keyword>
<evidence type="ECO:0000256" key="3">
    <source>
        <dbReference type="ARBA" id="ARBA00023221"/>
    </source>
</evidence>
<evidence type="ECO:0000256" key="2">
    <source>
        <dbReference type="ARBA" id="ARBA00023002"/>
    </source>
</evidence>
<reference evidence="5 6" key="1">
    <citation type="submission" date="2019-03" db="EMBL/GenBank/DDBJ databases">
        <title>Genomic Encyclopedia of Type Strains, Phase IV (KMG-IV): sequencing the most valuable type-strain genomes for metagenomic binning, comparative biology and taxonomic classification.</title>
        <authorList>
            <person name="Goeker M."/>
        </authorList>
    </citation>
    <scope>NUCLEOTIDE SEQUENCE [LARGE SCALE GENOMIC DNA]</scope>
    <source>
        <strain evidence="5 6">DSM 102940</strain>
    </source>
</reference>
<dbReference type="InterPro" id="IPR036291">
    <property type="entry name" value="NAD(P)-bd_dom_sf"/>
</dbReference>
<dbReference type="InterPro" id="IPR050259">
    <property type="entry name" value="SDR"/>
</dbReference>
<dbReference type="PANTHER" id="PTHR42879">
    <property type="entry name" value="3-OXOACYL-(ACYL-CARRIER-PROTEIN) REDUCTASE"/>
    <property type="match status" value="1"/>
</dbReference>